<dbReference type="GO" id="GO:0016772">
    <property type="term" value="F:transferase activity, transferring phosphorus-containing groups"/>
    <property type="evidence" value="ECO:0007669"/>
    <property type="project" value="InterPro"/>
</dbReference>
<reference evidence="2" key="1">
    <citation type="journal article" date="2011" name="PLoS ONE">
        <title>A deep insight into the sialotranscriptome of the gulf coast tick, Amblyomma maculatum.</title>
        <authorList>
            <person name="Karim S."/>
            <person name="Singh P."/>
            <person name="Ribeiro J.M."/>
        </authorList>
    </citation>
    <scope>NUCLEOTIDE SEQUENCE</scope>
    <source>
        <tissue evidence="2">Salivary gland</tissue>
    </source>
</reference>
<dbReference type="SUPFAM" id="SSF52009">
    <property type="entry name" value="Phosphohistidine domain"/>
    <property type="match status" value="1"/>
</dbReference>
<name>G3MNS0_AMBMU</name>
<dbReference type="InterPro" id="IPR008279">
    <property type="entry name" value="PEP-util_enz_mobile_dom"/>
</dbReference>
<dbReference type="Gene3D" id="3.50.30.10">
    <property type="entry name" value="Phosphohistidine domain"/>
    <property type="match status" value="1"/>
</dbReference>
<dbReference type="PANTHER" id="PTHR43615:SF1">
    <property type="entry name" value="PPDK_N DOMAIN-CONTAINING PROTEIN"/>
    <property type="match status" value="1"/>
</dbReference>
<sequence length="259" mass="28513">MLAAARAPEAEDKSTAESWGIQDIPYELTFLQKLILALLIPRARIAVAARETTKSATVRVIHQMRLMFHQLSRRMVHEGRLPDAELIFFLTFEEIGHLLRTRSPELVLKAQRRKGIHAKLDMDRYPAILVGVPKPIERTRNPIEGDFEIKGSPMSQGVTEGKARVAATFEEAHLIQKGEILVTTATDTGWTPYFPLLAGVVTEIGGPLSHGAVVAREYGLPCVVGIEGITSMLNTGDYIQLDGNTGVIRKISPPTAEDD</sequence>
<proteinExistence type="evidence at transcript level"/>
<dbReference type="InterPro" id="IPR036637">
    <property type="entry name" value="Phosphohistidine_dom_sf"/>
</dbReference>
<dbReference type="EMBL" id="JO843521">
    <property type="protein sequence ID" value="AEO35138.1"/>
    <property type="molecule type" value="mRNA"/>
</dbReference>
<dbReference type="PANTHER" id="PTHR43615">
    <property type="entry name" value="PHOSPHOENOLPYRUVATE SYNTHASE-RELATED"/>
    <property type="match status" value="1"/>
</dbReference>
<accession>G3MNS0</accession>
<feature type="domain" description="PEP-utilising enzyme mobile" evidence="1">
    <location>
        <begin position="175"/>
        <end position="246"/>
    </location>
</feature>
<dbReference type="AlphaFoldDB" id="G3MNS0"/>
<dbReference type="Pfam" id="PF00391">
    <property type="entry name" value="PEP-utilizers"/>
    <property type="match status" value="1"/>
</dbReference>
<evidence type="ECO:0000259" key="1">
    <source>
        <dbReference type="Pfam" id="PF00391"/>
    </source>
</evidence>
<dbReference type="InterPro" id="IPR051549">
    <property type="entry name" value="PEP_Utilizing_Enz"/>
</dbReference>
<evidence type="ECO:0000313" key="2">
    <source>
        <dbReference type="EMBL" id="AEO35138.1"/>
    </source>
</evidence>
<protein>
    <recommendedName>
        <fullName evidence="1">PEP-utilising enzyme mobile domain-containing protein</fullName>
    </recommendedName>
</protein>
<organism evidence="2">
    <name type="scientific">Amblyomma maculatum</name>
    <name type="common">Gulf Coast tick</name>
    <dbReference type="NCBI Taxonomy" id="34609"/>
    <lineage>
        <taxon>Eukaryota</taxon>
        <taxon>Metazoa</taxon>
        <taxon>Ecdysozoa</taxon>
        <taxon>Arthropoda</taxon>
        <taxon>Chelicerata</taxon>
        <taxon>Arachnida</taxon>
        <taxon>Acari</taxon>
        <taxon>Parasitiformes</taxon>
        <taxon>Ixodida</taxon>
        <taxon>Ixodoidea</taxon>
        <taxon>Ixodidae</taxon>
        <taxon>Amblyomminae</taxon>
        <taxon>Amblyomma</taxon>
    </lineage>
</organism>